<dbReference type="Pfam" id="PF07110">
    <property type="entry name" value="EthD"/>
    <property type="match status" value="1"/>
</dbReference>
<dbReference type="SUPFAM" id="SSF69118">
    <property type="entry name" value="AhpD-like"/>
    <property type="match status" value="1"/>
</dbReference>
<evidence type="ECO:0000313" key="4">
    <source>
        <dbReference type="Proteomes" id="UP001595528"/>
    </source>
</evidence>
<dbReference type="EMBL" id="JBHRTR010000007">
    <property type="protein sequence ID" value="MFC3226110.1"/>
    <property type="molecule type" value="Genomic_DNA"/>
</dbReference>
<dbReference type="Pfam" id="PF02627">
    <property type="entry name" value="CMD"/>
    <property type="match status" value="1"/>
</dbReference>
<dbReference type="Gene3D" id="1.20.1290.10">
    <property type="entry name" value="AhpD-like"/>
    <property type="match status" value="1"/>
</dbReference>
<evidence type="ECO:0000259" key="2">
    <source>
        <dbReference type="Pfam" id="PF07110"/>
    </source>
</evidence>
<keyword evidence="4" id="KW-1185">Reference proteome</keyword>
<feature type="domain" description="Carboxymuconolactone decarboxylase-like" evidence="1">
    <location>
        <begin position="146"/>
        <end position="227"/>
    </location>
</feature>
<evidence type="ECO:0000259" key="1">
    <source>
        <dbReference type="Pfam" id="PF02627"/>
    </source>
</evidence>
<feature type="domain" description="EthD" evidence="2">
    <location>
        <begin position="12"/>
        <end position="88"/>
    </location>
</feature>
<organism evidence="3 4">
    <name type="scientific">Marinibaculum pumilum</name>
    <dbReference type="NCBI Taxonomy" id="1766165"/>
    <lineage>
        <taxon>Bacteria</taxon>
        <taxon>Pseudomonadati</taxon>
        <taxon>Pseudomonadota</taxon>
        <taxon>Alphaproteobacteria</taxon>
        <taxon>Rhodospirillales</taxon>
        <taxon>Rhodospirillaceae</taxon>
        <taxon>Marinibaculum</taxon>
    </lineage>
</organism>
<dbReference type="InterPro" id="IPR003779">
    <property type="entry name" value="CMD-like"/>
</dbReference>
<proteinExistence type="predicted"/>
<dbReference type="Gene3D" id="3.30.70.100">
    <property type="match status" value="1"/>
</dbReference>
<dbReference type="InterPro" id="IPR029032">
    <property type="entry name" value="AhpD-like"/>
</dbReference>
<comment type="caution">
    <text evidence="3">The sequence shown here is derived from an EMBL/GenBank/DDBJ whole genome shotgun (WGS) entry which is preliminary data.</text>
</comment>
<protein>
    <submittedName>
        <fullName evidence="3">EthD family reductase</fullName>
    </submittedName>
</protein>
<evidence type="ECO:0000313" key="3">
    <source>
        <dbReference type="EMBL" id="MFC3226110.1"/>
    </source>
</evidence>
<dbReference type="RefSeq" id="WP_379897904.1">
    <property type="nucleotide sequence ID" value="NZ_JBHRTR010000007.1"/>
</dbReference>
<accession>A0ABV7KVE2</accession>
<reference evidence="4" key="1">
    <citation type="journal article" date="2019" name="Int. J. Syst. Evol. Microbiol.">
        <title>The Global Catalogue of Microorganisms (GCM) 10K type strain sequencing project: providing services to taxonomists for standard genome sequencing and annotation.</title>
        <authorList>
            <consortium name="The Broad Institute Genomics Platform"/>
            <consortium name="The Broad Institute Genome Sequencing Center for Infectious Disease"/>
            <person name="Wu L."/>
            <person name="Ma J."/>
        </authorList>
    </citation>
    <scope>NUCLEOTIDE SEQUENCE [LARGE SCALE GENOMIC DNA]</scope>
    <source>
        <strain evidence="4">KCTC 42964</strain>
    </source>
</reference>
<name>A0ABV7KVE2_9PROT</name>
<gene>
    <name evidence="3" type="ORF">ACFOGJ_02655</name>
</gene>
<dbReference type="PANTHER" id="PTHR33570">
    <property type="entry name" value="4-CARBOXYMUCONOLACTONE DECARBOXYLASE FAMILY PROTEIN"/>
    <property type="match status" value="1"/>
</dbReference>
<dbReference type="InterPro" id="IPR052512">
    <property type="entry name" value="4CMD/NDH-1_regulator"/>
</dbReference>
<dbReference type="SUPFAM" id="SSF54909">
    <property type="entry name" value="Dimeric alpha+beta barrel"/>
    <property type="match status" value="1"/>
</dbReference>
<dbReference type="PANTHER" id="PTHR33570:SF2">
    <property type="entry name" value="CARBOXYMUCONOLACTONE DECARBOXYLASE-LIKE DOMAIN-CONTAINING PROTEIN"/>
    <property type="match status" value="1"/>
</dbReference>
<dbReference type="InterPro" id="IPR011008">
    <property type="entry name" value="Dimeric_a/b-barrel"/>
</dbReference>
<dbReference type="InterPro" id="IPR009799">
    <property type="entry name" value="EthD_dom"/>
</dbReference>
<dbReference type="Proteomes" id="UP001595528">
    <property type="component" value="Unassembled WGS sequence"/>
</dbReference>
<dbReference type="NCBIfam" id="TIGR02118">
    <property type="entry name" value="EthD family reductase"/>
    <property type="match status" value="1"/>
</dbReference>
<sequence>MHKLVVLYGHPKDPEHFRRYYVETHLPLAAKLPGLKASRFAFDVAGVGADSPYFCIFEGEFANAAAMAAAMESEIGRQVHADTENYATGGLTVLHFDTEAAGPGRPGIPATAEEAFAAGLEVRRDMFGAAGAEDQIAAATDFTGPMQDLVTRYCFGEIWQRQHIDRKTRSMITMAMLVALARPNELRTHVRGAIANGASPTEIREVLLHTMIYAGVPAAVDSFRNATEVLKEMGLE</sequence>